<feature type="domain" description="NADH-quinone oxidoreductase subunit D" evidence="8">
    <location>
        <begin position="135"/>
        <end position="410"/>
    </location>
</feature>
<evidence type="ECO:0000256" key="3">
    <source>
        <dbReference type="ARBA" id="ARBA00022448"/>
    </source>
</evidence>
<keyword evidence="6" id="KW-0874">Quinone</keyword>
<evidence type="ECO:0000256" key="4">
    <source>
        <dbReference type="ARBA" id="ARBA00022967"/>
    </source>
</evidence>
<keyword evidence="6" id="KW-0472">Membrane</keyword>
<evidence type="ECO:0000256" key="5">
    <source>
        <dbReference type="ARBA" id="ARBA00023027"/>
    </source>
</evidence>
<dbReference type="InterPro" id="IPR001135">
    <property type="entry name" value="NADH_Q_OxRdtase_suD"/>
</dbReference>
<comment type="catalytic activity">
    <reaction evidence="6">
        <text>a quinone + NADH + 5 H(+)(in) = a quinol + NAD(+) + 4 H(+)(out)</text>
        <dbReference type="Rhea" id="RHEA:57888"/>
        <dbReference type="ChEBI" id="CHEBI:15378"/>
        <dbReference type="ChEBI" id="CHEBI:24646"/>
        <dbReference type="ChEBI" id="CHEBI:57540"/>
        <dbReference type="ChEBI" id="CHEBI:57945"/>
        <dbReference type="ChEBI" id="CHEBI:132124"/>
    </reaction>
</comment>
<reference evidence="9" key="1">
    <citation type="submission" date="2023-03" db="EMBL/GenBank/DDBJ databases">
        <title>Andean soil-derived lignocellulolytic bacterial consortium as a source of novel taxa and putative plastic-active enzymes.</title>
        <authorList>
            <person name="Diaz-Garcia L."/>
            <person name="Chuvochina M."/>
            <person name="Feuerriegel G."/>
            <person name="Bunk B."/>
            <person name="Sproer C."/>
            <person name="Streit W.R."/>
            <person name="Rodriguez L.M."/>
            <person name="Overmann J."/>
            <person name="Jimenez D.J."/>
        </authorList>
    </citation>
    <scope>NUCLEOTIDE SEQUENCE</scope>
    <source>
        <strain evidence="9">MAG 7</strain>
    </source>
</reference>
<dbReference type="GO" id="GO:0051287">
    <property type="term" value="F:NAD binding"/>
    <property type="evidence" value="ECO:0007669"/>
    <property type="project" value="InterPro"/>
</dbReference>
<dbReference type="SUPFAM" id="SSF56762">
    <property type="entry name" value="HydB/Nqo4-like"/>
    <property type="match status" value="1"/>
</dbReference>
<dbReference type="NCBIfam" id="NF004739">
    <property type="entry name" value="PRK06075.1"/>
    <property type="match status" value="1"/>
</dbReference>
<dbReference type="PROSITE" id="PS00535">
    <property type="entry name" value="COMPLEX1_49K"/>
    <property type="match status" value="1"/>
</dbReference>
<dbReference type="GO" id="GO:0005886">
    <property type="term" value="C:plasma membrane"/>
    <property type="evidence" value="ECO:0007669"/>
    <property type="project" value="UniProtKB-SubCell"/>
</dbReference>
<dbReference type="GO" id="GO:0050136">
    <property type="term" value="F:NADH dehydrogenase (quinone) (non-electrogenic) activity"/>
    <property type="evidence" value="ECO:0007669"/>
    <property type="project" value="UniProtKB-UniRule"/>
</dbReference>
<sequence>MSDVLQHKNIKLPEGSIEKTTTTLNLGPTHPATHGVFQNILELDGERIVSSEQTVGYIHRAFEKIAERRPLYQITPLTDRLNYCSSPINNMGWHLTCEKLLGVQTPKRVDYLRIIIMELARIADHLICNSVMGVDAGAFTGFLYVMKYRELIYEIYEEVCGSRLTTNVGRIGGFERDWTPVAFQKLEKFLAEYPAALKELENLLTRNRIFMERCIGAGPISADRALNYGFTGPNLRAAGVDYDVRVHTPYSSYDEFDFEIPVGSTGDCYDRFLVRSNEMWQSLRIIEQAYAKVKAFTGAEAKIFHADVPEYYLPEKKDVYTKMEALIWHFKIIMGEIDIPKGEVYFPVEGGNGELGFYLISDGSRAPYRLHFRRPCFIYYQAFSEMTNGAMLSDAVIVMSSLNLIAGEMDA</sequence>
<keyword evidence="4 6" id="KW-1278">Translocase</keyword>
<name>A0AAJ5WQA0_9BACT</name>
<dbReference type="Proteomes" id="UP001220610">
    <property type="component" value="Chromosome"/>
</dbReference>
<dbReference type="PANTHER" id="PTHR11993">
    <property type="entry name" value="NADH-UBIQUINONE OXIDOREDUCTASE 49 KDA SUBUNIT"/>
    <property type="match status" value="1"/>
</dbReference>
<organism evidence="9 10">
    <name type="scientific">Candidatus Pseudobacter hemicellulosilyticus</name>
    <dbReference type="NCBI Taxonomy" id="3121375"/>
    <lineage>
        <taxon>Bacteria</taxon>
        <taxon>Pseudomonadati</taxon>
        <taxon>Bacteroidota</taxon>
        <taxon>Chitinophagia</taxon>
        <taxon>Chitinophagales</taxon>
        <taxon>Chitinophagaceae</taxon>
        <taxon>Pseudobacter</taxon>
    </lineage>
</organism>
<evidence type="ECO:0000256" key="6">
    <source>
        <dbReference type="HAMAP-Rule" id="MF_01358"/>
    </source>
</evidence>
<protein>
    <recommendedName>
        <fullName evidence="6">NADH-quinone oxidoreductase subunit D</fullName>
        <ecNumber evidence="6">7.1.1.-</ecNumber>
    </recommendedName>
    <alternativeName>
        <fullName evidence="6">NADH dehydrogenase I subunit D</fullName>
    </alternativeName>
    <alternativeName>
        <fullName evidence="6">NDH-1 subunit D</fullName>
    </alternativeName>
</protein>
<dbReference type="InterPro" id="IPR022885">
    <property type="entry name" value="NDH1_su_D/H"/>
</dbReference>
<dbReference type="HAMAP" id="MF_01358">
    <property type="entry name" value="NDH1_NuoD"/>
    <property type="match status" value="1"/>
</dbReference>
<evidence type="ECO:0000313" key="10">
    <source>
        <dbReference type="Proteomes" id="UP001220610"/>
    </source>
</evidence>
<dbReference type="GO" id="GO:0048038">
    <property type="term" value="F:quinone binding"/>
    <property type="evidence" value="ECO:0007669"/>
    <property type="project" value="UniProtKB-KW"/>
</dbReference>
<keyword evidence="5 6" id="KW-0520">NAD</keyword>
<gene>
    <name evidence="6" type="primary">nuoD</name>
    <name evidence="9" type="ORF">P0Y53_01645</name>
</gene>
<accession>A0AAJ5WQA0</accession>
<evidence type="ECO:0000259" key="8">
    <source>
        <dbReference type="Pfam" id="PF00346"/>
    </source>
</evidence>
<comment type="similarity">
    <text evidence="2 6 7">Belongs to the complex I 49 kDa subunit family.</text>
</comment>
<dbReference type="Pfam" id="PF00346">
    <property type="entry name" value="Complex1_49kDa"/>
    <property type="match status" value="1"/>
</dbReference>
<keyword evidence="6" id="KW-1003">Cell membrane</keyword>
<comment type="subcellular location">
    <subcellularLocation>
        <location evidence="6">Cell membrane</location>
        <topology evidence="6">Peripheral membrane protein</topology>
        <orientation evidence="6">Cytoplasmic side</orientation>
    </subcellularLocation>
</comment>
<comment type="subunit">
    <text evidence="6">NDH-1 is composed of 14 different subunits. Subunits NuoB, C, D, E, F, and G constitute the peripheral sector of the complex.</text>
</comment>
<proteinExistence type="inferred from homology"/>
<dbReference type="EC" id="7.1.1.-" evidence="6"/>
<evidence type="ECO:0000256" key="1">
    <source>
        <dbReference type="ARBA" id="ARBA00002378"/>
    </source>
</evidence>
<comment type="function">
    <text evidence="1">NDH-1 shuttles electrons from NADH, via FMN and iron-sulfur (Fe-S) centers, to quinones in the respiratory chain. The immediate electron acceptor for the enzyme in this species is believed to be ubiquinone. Couples the redox reaction to proton translocation (for every two electrons transferred, four hydrogen ions are translocated across the cytoplasmic membrane), and thus conserves the redox energy in a proton gradient.</text>
</comment>
<dbReference type="InterPro" id="IPR014029">
    <property type="entry name" value="NADH_UbQ_OxRdtase_49kDa_CS"/>
</dbReference>
<comment type="function">
    <text evidence="6">NDH-1 shuttles electrons from NADH, via FMN and iron-sulfur (Fe-S) centers, to quinones in the respiratory chain. The immediate electron acceptor for the enzyme in this species is believed to be a menaquinone. Couples the redox reaction to proton translocation (for every two electrons transferred, four hydrogen ions are translocated across the cytoplasmic membrane), and thus conserves the redox energy in a proton gradient.</text>
</comment>
<keyword evidence="3 6" id="KW-0813">Transport</keyword>
<dbReference type="InterPro" id="IPR029014">
    <property type="entry name" value="NiFe-Hase_large"/>
</dbReference>
<evidence type="ECO:0000256" key="2">
    <source>
        <dbReference type="ARBA" id="ARBA00005769"/>
    </source>
</evidence>
<dbReference type="PANTHER" id="PTHR11993:SF10">
    <property type="entry name" value="NADH DEHYDROGENASE [UBIQUINONE] IRON-SULFUR PROTEIN 2, MITOCHONDRIAL"/>
    <property type="match status" value="1"/>
</dbReference>
<evidence type="ECO:0000256" key="7">
    <source>
        <dbReference type="RuleBase" id="RU003685"/>
    </source>
</evidence>
<dbReference type="EMBL" id="CP119311">
    <property type="protein sequence ID" value="WEK36191.1"/>
    <property type="molecule type" value="Genomic_DNA"/>
</dbReference>
<dbReference type="Gene3D" id="1.10.645.10">
    <property type="entry name" value="Cytochrome-c3 Hydrogenase, chain B"/>
    <property type="match status" value="1"/>
</dbReference>
<evidence type="ECO:0000313" key="9">
    <source>
        <dbReference type="EMBL" id="WEK36191.1"/>
    </source>
</evidence>
<dbReference type="AlphaFoldDB" id="A0AAJ5WQA0"/>